<dbReference type="CDD" id="cd01451">
    <property type="entry name" value="vWA_Magnesium_chelatase"/>
    <property type="match status" value="1"/>
</dbReference>
<dbReference type="GO" id="GO:0016887">
    <property type="term" value="F:ATP hydrolysis activity"/>
    <property type="evidence" value="ECO:0007669"/>
    <property type="project" value="InterPro"/>
</dbReference>
<dbReference type="PROSITE" id="PS50234">
    <property type="entry name" value="VWFA"/>
    <property type="match status" value="1"/>
</dbReference>
<dbReference type="Gene3D" id="3.40.50.300">
    <property type="entry name" value="P-loop containing nucleotide triphosphate hydrolases"/>
    <property type="match status" value="1"/>
</dbReference>
<dbReference type="Pfam" id="PF13519">
    <property type="entry name" value="VWA_2"/>
    <property type="match status" value="1"/>
</dbReference>
<feature type="region of interest" description="Disordered" evidence="2">
    <location>
        <begin position="288"/>
        <end position="343"/>
    </location>
</feature>
<evidence type="ECO:0000256" key="2">
    <source>
        <dbReference type="SAM" id="MobiDB-lite"/>
    </source>
</evidence>
<evidence type="ECO:0000256" key="1">
    <source>
        <dbReference type="ARBA" id="ARBA00005799"/>
    </source>
</evidence>
<dbReference type="InterPro" id="IPR052989">
    <property type="entry name" value="Mg-chelatase_DI-like"/>
</dbReference>
<sequence>MNVEMNLYPFSAIVGQDRLKKALLLCAINPGIGGVLIKGEKGTAKSTAVRGLAEVMPALEHSGEPVPFVDLPLGASEDRVLGSLDIEAILSSKTKKLLPGLLASAHEGILYIDEVNLLADHLVDVLLDVAASGVNTIQREGLSISHPARFVLIGTMNPEEGNLRPQFLDRFGLMVEVEAQTNVQDRTEVVRRRIAFENDPVAFQSYWTNGQEIVRTQIGKARQLLRLVQMPDGLLKMISQLCIEWGVSSLRADIVLYKTAITIAALNGRTTVTPDDIREGAELVLLHRKGKKTLPPQKDRQSDDQQDNPGESNASNGKSEPSNSEQHTESNQQNGECGEGNCDDDVNEKVAVADFRMDVPEIVHSEPITLPDALNGRGVKAKQTGKGFQVRSIKSDTPNDVALTDTVLHALARDPEQTTIGSQDLHQKVRNGKAGHLVLFVVDASGSMAAGKRMEAVKGSVMNLLQDAYQKRNKVAVIAFRGVEATVLLEPTRSTELAEQALEQLPTGGRTPLPHALQLTGDLLTLFAKTDRIQPFLVILSDGKANVPLPGAGGDAWGQSLQLAENLKYPALVLDTESGYIRYGKARELAIALGAEYLSLQALSANEITETISERIDI</sequence>
<comment type="similarity">
    <text evidence="1">Belongs to the Mg-chelatase subunits D/I family.</text>
</comment>
<dbReference type="SMART" id="SM00382">
    <property type="entry name" value="AAA"/>
    <property type="match status" value="1"/>
</dbReference>
<dbReference type="InterPro" id="IPR003593">
    <property type="entry name" value="AAA+_ATPase"/>
</dbReference>
<evidence type="ECO:0000313" key="5">
    <source>
        <dbReference type="Proteomes" id="UP000198748"/>
    </source>
</evidence>
<name>A0A1G7NMR7_9BACT</name>
<accession>A0A1G7NMR7</accession>
<dbReference type="InterPro" id="IPR025943">
    <property type="entry name" value="Sigma_54_int_dom_ATP-bd_2"/>
</dbReference>
<keyword evidence="5" id="KW-1185">Reference proteome</keyword>
<dbReference type="InterPro" id="IPR041702">
    <property type="entry name" value="BchD/ChlD_VWA"/>
</dbReference>
<dbReference type="PANTHER" id="PTHR35023">
    <property type="entry name" value="CHELATASE-RELATED"/>
    <property type="match status" value="1"/>
</dbReference>
<dbReference type="AlphaFoldDB" id="A0A1G7NMR7"/>
<reference evidence="5" key="1">
    <citation type="submission" date="2016-10" db="EMBL/GenBank/DDBJ databases">
        <authorList>
            <person name="Varghese N."/>
            <person name="Submissions S."/>
        </authorList>
    </citation>
    <scope>NUCLEOTIDE SEQUENCE [LARGE SCALE GENOMIC DNA]</scope>
    <source>
        <strain evidence="5">DSM 25329</strain>
    </source>
</reference>
<dbReference type="CDD" id="cd00009">
    <property type="entry name" value="AAA"/>
    <property type="match status" value="1"/>
</dbReference>
<dbReference type="Proteomes" id="UP000198748">
    <property type="component" value="Unassembled WGS sequence"/>
</dbReference>
<gene>
    <name evidence="4" type="ORF">SAMN04487996_11298</name>
</gene>
<dbReference type="InterPro" id="IPR027417">
    <property type="entry name" value="P-loop_NTPase"/>
</dbReference>
<dbReference type="InterPro" id="IPR011704">
    <property type="entry name" value="ATPase_dyneun-rel_AAA"/>
</dbReference>
<organism evidence="4 5">
    <name type="scientific">Dyadobacter soli</name>
    <dbReference type="NCBI Taxonomy" id="659014"/>
    <lineage>
        <taxon>Bacteria</taxon>
        <taxon>Pseudomonadati</taxon>
        <taxon>Bacteroidota</taxon>
        <taxon>Cytophagia</taxon>
        <taxon>Cytophagales</taxon>
        <taxon>Spirosomataceae</taxon>
        <taxon>Dyadobacter</taxon>
    </lineage>
</organism>
<proteinExistence type="inferred from homology"/>
<dbReference type="InterPro" id="IPR002035">
    <property type="entry name" value="VWF_A"/>
</dbReference>
<dbReference type="PROSITE" id="PS00676">
    <property type="entry name" value="SIGMA54_INTERACT_2"/>
    <property type="match status" value="1"/>
</dbReference>
<dbReference type="Pfam" id="PF17863">
    <property type="entry name" value="AAA_lid_2"/>
    <property type="match status" value="1"/>
</dbReference>
<dbReference type="STRING" id="659014.SAMN04487996_11298"/>
<dbReference type="Pfam" id="PF07728">
    <property type="entry name" value="AAA_5"/>
    <property type="match status" value="1"/>
</dbReference>
<dbReference type="Gene3D" id="3.40.50.410">
    <property type="entry name" value="von Willebrand factor, type A domain"/>
    <property type="match status" value="1"/>
</dbReference>
<feature type="compositionally biased region" description="Polar residues" evidence="2">
    <location>
        <begin position="307"/>
        <end position="335"/>
    </location>
</feature>
<dbReference type="SUPFAM" id="SSF52540">
    <property type="entry name" value="P-loop containing nucleoside triphosphate hydrolases"/>
    <property type="match status" value="1"/>
</dbReference>
<evidence type="ECO:0000259" key="3">
    <source>
        <dbReference type="PROSITE" id="PS50234"/>
    </source>
</evidence>
<dbReference type="SMART" id="SM00327">
    <property type="entry name" value="VWA"/>
    <property type="match status" value="1"/>
</dbReference>
<dbReference type="InterPro" id="IPR036465">
    <property type="entry name" value="vWFA_dom_sf"/>
</dbReference>
<dbReference type="GO" id="GO:0005524">
    <property type="term" value="F:ATP binding"/>
    <property type="evidence" value="ECO:0007669"/>
    <property type="project" value="InterPro"/>
</dbReference>
<feature type="domain" description="VWFA" evidence="3">
    <location>
        <begin position="437"/>
        <end position="618"/>
    </location>
</feature>
<dbReference type="PANTHER" id="PTHR35023:SF1">
    <property type="entry name" value="MG-PROTOPORPHYRIN IX CHELATASE"/>
    <property type="match status" value="1"/>
</dbReference>
<protein>
    <submittedName>
        <fullName evidence="4">Magnesium chelatase subunit D</fullName>
    </submittedName>
</protein>
<dbReference type="InterPro" id="IPR041628">
    <property type="entry name" value="ChlI/MoxR_AAA_lid"/>
</dbReference>
<dbReference type="EMBL" id="FNAN01000012">
    <property type="protein sequence ID" value="SDF75217.1"/>
    <property type="molecule type" value="Genomic_DNA"/>
</dbReference>
<evidence type="ECO:0000313" key="4">
    <source>
        <dbReference type="EMBL" id="SDF75217.1"/>
    </source>
</evidence>
<dbReference type="Gene3D" id="1.10.8.80">
    <property type="entry name" value="Magnesium chelatase subunit I, C-Terminal domain"/>
    <property type="match status" value="1"/>
</dbReference>
<dbReference type="SUPFAM" id="SSF53300">
    <property type="entry name" value="vWA-like"/>
    <property type="match status" value="1"/>
</dbReference>